<dbReference type="Pfam" id="PF20240">
    <property type="entry name" value="DUF6597"/>
    <property type="match status" value="1"/>
</dbReference>
<gene>
    <name evidence="2" type="ORF">L0661_22980</name>
</gene>
<dbReference type="Proteomes" id="UP001139411">
    <property type="component" value="Unassembled WGS sequence"/>
</dbReference>
<evidence type="ECO:0000259" key="1">
    <source>
        <dbReference type="PROSITE" id="PS01124"/>
    </source>
</evidence>
<dbReference type="RefSeq" id="WP_235179418.1">
    <property type="nucleotide sequence ID" value="NZ_JAKFFV010000018.1"/>
</dbReference>
<dbReference type="Gene3D" id="1.10.10.60">
    <property type="entry name" value="Homeodomain-like"/>
    <property type="match status" value="1"/>
</dbReference>
<dbReference type="EMBL" id="JAKFFV010000018">
    <property type="protein sequence ID" value="MCF2501204.1"/>
    <property type="molecule type" value="Genomic_DNA"/>
</dbReference>
<name>A0A9X1TUD2_9BACT</name>
<dbReference type="AlphaFoldDB" id="A0A9X1TUD2"/>
<proteinExistence type="predicted"/>
<dbReference type="PROSITE" id="PS01124">
    <property type="entry name" value="HTH_ARAC_FAMILY_2"/>
    <property type="match status" value="1"/>
</dbReference>
<reference evidence="2" key="1">
    <citation type="submission" date="2022-01" db="EMBL/GenBank/DDBJ databases">
        <title>Novel species in genus Dyadobacter.</title>
        <authorList>
            <person name="Ma C."/>
        </authorList>
    </citation>
    <scope>NUCLEOTIDE SEQUENCE</scope>
    <source>
        <strain evidence="2">CY357</strain>
    </source>
</reference>
<feature type="domain" description="HTH araC/xylS-type" evidence="1">
    <location>
        <begin position="143"/>
        <end position="235"/>
    </location>
</feature>
<protein>
    <submittedName>
        <fullName evidence="2">AraC family transcriptional regulator</fullName>
    </submittedName>
</protein>
<dbReference type="GO" id="GO:0003700">
    <property type="term" value="F:DNA-binding transcription factor activity"/>
    <property type="evidence" value="ECO:0007669"/>
    <property type="project" value="InterPro"/>
</dbReference>
<comment type="caution">
    <text evidence="2">The sequence shown here is derived from an EMBL/GenBank/DDBJ whole genome shotgun (WGS) entry which is preliminary data.</text>
</comment>
<dbReference type="GO" id="GO:0043565">
    <property type="term" value="F:sequence-specific DNA binding"/>
    <property type="evidence" value="ECO:0007669"/>
    <property type="project" value="InterPro"/>
</dbReference>
<accession>A0A9X1TUD2</accession>
<evidence type="ECO:0000313" key="2">
    <source>
        <dbReference type="EMBL" id="MCF2501204.1"/>
    </source>
</evidence>
<evidence type="ECO:0000313" key="3">
    <source>
        <dbReference type="Proteomes" id="UP001139411"/>
    </source>
</evidence>
<organism evidence="2 3">
    <name type="scientific">Dyadobacter chenhuakuii</name>
    <dbReference type="NCBI Taxonomy" id="2909339"/>
    <lineage>
        <taxon>Bacteria</taxon>
        <taxon>Pseudomonadati</taxon>
        <taxon>Bacteroidota</taxon>
        <taxon>Cytophagia</taxon>
        <taxon>Cytophagales</taxon>
        <taxon>Spirosomataceae</taxon>
        <taxon>Dyadobacter</taxon>
    </lineage>
</organism>
<sequence>MTDRIQFEAVQPIAALEPLVESFWRLANETDDKKPAVILPDGRLDVSFTSRNHQRILLHGLETQPSQVEITPRFSMFCISFRPLAAEYLFKSFLPIVPDSISLLPANYFNDTVNDFENIGEFSGDLTELLSKMLTADVDPRKKRLFDLIYSSHGGMSVRALSENVGWSARQMNRYFQDTFGMSLKTYCSVLRFRSSFGHIKSGKLFPKENYADQSHFIRDIRKFAGVVPKELAKNTNDRFIQFSTLPPS</sequence>
<dbReference type="InterPro" id="IPR018060">
    <property type="entry name" value="HTH_AraC"/>
</dbReference>
<dbReference type="InterPro" id="IPR046532">
    <property type="entry name" value="DUF6597"/>
</dbReference>